<proteinExistence type="predicted"/>
<dbReference type="InterPro" id="IPR025475">
    <property type="entry name" value="DUF4326"/>
</dbReference>
<evidence type="ECO:0000313" key="2">
    <source>
        <dbReference type="EMBL" id="QBK92664.1"/>
    </source>
</evidence>
<protein>
    <recommendedName>
        <fullName evidence="1">DUF4326 domain-containing protein</fullName>
    </recommendedName>
</protein>
<accession>A0A481Z9U3</accession>
<name>A0A481Z9U3_9VIRU</name>
<sequence>MSNIGPADPAQLFRLTSNSRLSRVNYLASQMYDPKRKLAFDRNKFKTFLINKDLSSCIYWVIPYAAEEIWKVIWEIITEESKWLTLFKTVCLTSNLFIYNIIHMWCENVSLDIKEPTTQWSDLCYFYERNKYNNEVKSDIISKDVFHSEDNSTSIKKDIPVPVRIKIKGGVIIQDCDVYVGRRCTMGGWNDVPQVAKGNAKWCNPFKGPLGVEKYDSYIRNSIKSDPTMVTDLKSFGGKTLGCFCNNQGTIDNPLCHATVIAKIYSEMFV</sequence>
<dbReference type="EMBL" id="MK500579">
    <property type="protein sequence ID" value="QBK92664.1"/>
    <property type="molecule type" value="Genomic_DNA"/>
</dbReference>
<dbReference type="Pfam" id="PF14216">
    <property type="entry name" value="DUF4326"/>
    <property type="match status" value="1"/>
</dbReference>
<organism evidence="2">
    <name type="scientific">Pithovirus LCPAC401</name>
    <dbReference type="NCBI Taxonomy" id="2506595"/>
    <lineage>
        <taxon>Viruses</taxon>
        <taxon>Pithoviruses</taxon>
    </lineage>
</organism>
<evidence type="ECO:0000259" key="1">
    <source>
        <dbReference type="Pfam" id="PF14216"/>
    </source>
</evidence>
<gene>
    <name evidence="2" type="ORF">LCPAC401_03020</name>
</gene>
<feature type="domain" description="DUF4326" evidence="1">
    <location>
        <begin position="170"/>
        <end position="263"/>
    </location>
</feature>
<reference evidence="2" key="1">
    <citation type="journal article" date="2019" name="MBio">
        <title>Virus Genomes from Deep Sea Sediments Expand the Ocean Megavirome and Support Independent Origins of Viral Gigantism.</title>
        <authorList>
            <person name="Backstrom D."/>
            <person name="Yutin N."/>
            <person name="Jorgensen S.L."/>
            <person name="Dharamshi J."/>
            <person name="Homa F."/>
            <person name="Zaremba-Niedwiedzka K."/>
            <person name="Spang A."/>
            <person name="Wolf Y.I."/>
            <person name="Koonin E.V."/>
            <person name="Ettema T.J."/>
        </authorList>
    </citation>
    <scope>NUCLEOTIDE SEQUENCE</scope>
</reference>